<sequence>VILNTIEVYGRMKIMDSHRDSFAVRKDRPVANSLPPPIQTPYKRVWPLTIMAPEGERLTIGTRHLFPSSRHQPEAIRRLYDT</sequence>
<dbReference type="EMBL" id="JAAAIL010003150">
    <property type="protein sequence ID" value="KAG0252153.1"/>
    <property type="molecule type" value="Genomic_DNA"/>
</dbReference>
<accession>A0AAD4D2T1</accession>
<keyword evidence="2" id="KW-1185">Reference proteome</keyword>
<dbReference type="AlphaFoldDB" id="A0AAD4D2T1"/>
<gene>
    <name evidence="1" type="ORF">BGZ95_006707</name>
</gene>
<evidence type="ECO:0000313" key="1">
    <source>
        <dbReference type="EMBL" id="KAG0252153.1"/>
    </source>
</evidence>
<evidence type="ECO:0000313" key="2">
    <source>
        <dbReference type="Proteomes" id="UP001194580"/>
    </source>
</evidence>
<organism evidence="1 2">
    <name type="scientific">Linnemannia exigua</name>
    <dbReference type="NCBI Taxonomy" id="604196"/>
    <lineage>
        <taxon>Eukaryota</taxon>
        <taxon>Fungi</taxon>
        <taxon>Fungi incertae sedis</taxon>
        <taxon>Mucoromycota</taxon>
        <taxon>Mortierellomycotina</taxon>
        <taxon>Mortierellomycetes</taxon>
        <taxon>Mortierellales</taxon>
        <taxon>Mortierellaceae</taxon>
        <taxon>Linnemannia</taxon>
    </lineage>
</organism>
<name>A0AAD4D2T1_9FUNG</name>
<proteinExistence type="predicted"/>
<reference evidence="1" key="1">
    <citation type="journal article" date="2020" name="Fungal Divers.">
        <title>Resolving the Mortierellaceae phylogeny through synthesis of multi-gene phylogenetics and phylogenomics.</title>
        <authorList>
            <person name="Vandepol N."/>
            <person name="Liber J."/>
            <person name="Desiro A."/>
            <person name="Na H."/>
            <person name="Kennedy M."/>
            <person name="Barry K."/>
            <person name="Grigoriev I.V."/>
            <person name="Miller A.N."/>
            <person name="O'Donnell K."/>
            <person name="Stajich J.E."/>
            <person name="Bonito G."/>
        </authorList>
    </citation>
    <scope>NUCLEOTIDE SEQUENCE</scope>
    <source>
        <strain evidence="1">NRRL 28262</strain>
    </source>
</reference>
<dbReference type="Proteomes" id="UP001194580">
    <property type="component" value="Unassembled WGS sequence"/>
</dbReference>
<feature type="non-terminal residue" evidence="1">
    <location>
        <position position="1"/>
    </location>
</feature>
<protein>
    <submittedName>
        <fullName evidence="1">Uncharacterized protein</fullName>
    </submittedName>
</protein>
<comment type="caution">
    <text evidence="1">The sequence shown here is derived from an EMBL/GenBank/DDBJ whole genome shotgun (WGS) entry which is preliminary data.</text>
</comment>
<feature type="non-terminal residue" evidence="1">
    <location>
        <position position="82"/>
    </location>
</feature>